<evidence type="ECO:0000313" key="5">
    <source>
        <dbReference type="Proteomes" id="UP000266841"/>
    </source>
</evidence>
<keyword evidence="1" id="KW-0064">Aspartyl protease</keyword>
<feature type="compositionally biased region" description="Low complexity" evidence="2">
    <location>
        <begin position="422"/>
        <end position="434"/>
    </location>
</feature>
<dbReference type="eggNOG" id="KOG0017">
    <property type="taxonomic scope" value="Eukaryota"/>
</dbReference>
<evidence type="ECO:0000256" key="1">
    <source>
        <dbReference type="ARBA" id="ARBA00022750"/>
    </source>
</evidence>
<keyword evidence="1" id="KW-0645">Protease</keyword>
<keyword evidence="1" id="KW-0378">Hydrolase</keyword>
<name>K0R6M9_THAOC</name>
<evidence type="ECO:0000259" key="3">
    <source>
        <dbReference type="PROSITE" id="PS50994"/>
    </source>
</evidence>
<dbReference type="InterPro" id="IPR043502">
    <property type="entry name" value="DNA/RNA_pol_sf"/>
</dbReference>
<dbReference type="GO" id="GO:0003676">
    <property type="term" value="F:nucleic acid binding"/>
    <property type="evidence" value="ECO:0007669"/>
    <property type="project" value="InterPro"/>
</dbReference>
<evidence type="ECO:0000256" key="2">
    <source>
        <dbReference type="SAM" id="MobiDB-lite"/>
    </source>
</evidence>
<proteinExistence type="predicted"/>
<sequence length="1724" mass="190909">RRRREEKEASAAALATAVAEAALYASQAAVSRDLATDSEKSTGLESSMAVDVDSVELPAAQSQRVEIGNAEELKRIELSDAEELKRIELREAEVLKRIELSDTEESTRIELRDAEESTRLEQRRAEMPVRIGSTECVESVHRSGSSPACEPSASAARVVACPSIVPARPSIVVDTPSVCAARHTIALPKIVAALLANPAKHAIPSSFQPSLEVAVADSGATDHMVPDRSAFYSYRPVHGLRVRMGNNAFVPVVGRGTAVFSLNGKHVMIRNVMHVPDLGRPLYSLRAHLLQPGCGFIGLSATETSARMMCVYFPTFVLTVDMSKDCHLSYEPVGRLARPDNMAYVQPKCKPYIYPSERRSSASLSAVPSSTSLPSPIVHVIEDDEPSVEENGGHAENGGQAVQENGGQAVQENGGQAVRENGGPSKKPGGPSKSVRFQEKDDIIMPGDVSYVVHSPKVANPNTPVLLQRAEYERIQNLIRGMKEMLHNNKTYNTPLSNLSDKEFIQRILLPLVPGSPSKSASKPDASARLLSGMSKEEIATHLHQAGAVLPKVRPCDTPNGSDKKTTYSQQELTMAFGGRQFKNPSALLHFSKDGQFLDGGEAPPSIGSQTTLRKSPRGKAIDRTLYKYLDIVHVDIAFGDCMSIGGYGYALILVDRATRYNWVYGLKSLASESILEAFRSFKAEAGRLAREFRTDCDEKLFGSAIREYLINNESNVNAAPAGRQSSNGLVESHWKIMVQMARAYLTEKQMPKNFWYWAILHAARMMNAIPGKYKGKWASPFMLVHGEHPDPRTWTPVFSLCYFHHSKDGGETRSTHMSQTLDGVVLGRCSKSNALLVYNPRNKQRYEPDTYKFDSYRLPCSVYPDLQYDGGLFCSLLRDDNPAMEEKYPPGTRVERLDTSCNVLKSGTVMDIPLSPAKPGDKSSNVRYTILFDDNTTTSIPLSEMSDCIPKPPVSLATDESAEASLLPPFLQVGNKITFEHEGAYVKGYLTKSGGVYRFSYKSHPNKKREEWGVNLPDLPRRWPELCTEGVLLPGHKASSFVRASDATSTFDPVASIVSATNLARDCPPSLLRALADDHPDREIWLQSYYEEKNGIESMGTFERLTLGQYRALVEKGAPRAIPSMCVLTVKRDENMLPIRAKSRIVVLGNHEERNWSKSDSFAPVLRQDSLRFLTSLAVEKRRKLKQGDCKNAFCQGILPPEETTIIRPPSGDPDASKDEYWLLKKTLYGLRRSPRHWYDKIDNILRSLGLKRNIYDPCLYTGFLRDPLHPDEPPSTVPITLGLYVDDFVFFSESDAVEARFQRLLSSRLSVDFMGDVEWFLGIHFTWKQHLDGHLSVHMNQAGFAANLVERFGYHKRAPSPLATPYRSGWPIDAIPPSTRDDDDRTQTQRRALYMSLVGSIGWLVNCTRPDLAPAHKFLSSYLEKPALGHEQAAKHVLHYIHSTVDYGISFTSKEVRPMHTYIHFPDSSDLEAYEDACPPSPLTAHLMTTYSDACWGGQFGNAVKDGTQLPLFKYRSMSGGVIFRSGGPIAWTCVRQERTSLSSCEAEIRATSAASNLTMEMRNIMEGMIANGFALGDLAAPTKVYNDNESCVAWSHNMTSKGVRHMSLKDNSVREYISEELVDVVHVAGKCNPADIFTKEMKDGAQFRRIRDSFMSRLSTFVAPPRLPRPSGFSSCAEPLDECGLLSVLTALPDVQDNVSVTHLSSSGRHMLSALMATVGR</sequence>
<dbReference type="PANTHER" id="PTHR11439:SF483">
    <property type="entry name" value="PEPTIDE SYNTHASE GLIP-LIKE, PUTATIVE (AFU_ORTHOLOGUE AFUA_3G12920)-RELATED"/>
    <property type="match status" value="1"/>
</dbReference>
<reference evidence="4 5" key="1">
    <citation type="journal article" date="2012" name="Genome Biol.">
        <title>Genome and low-iron response of an oceanic diatom adapted to chronic iron limitation.</title>
        <authorList>
            <person name="Lommer M."/>
            <person name="Specht M."/>
            <person name="Roy A.S."/>
            <person name="Kraemer L."/>
            <person name="Andreson R."/>
            <person name="Gutowska M.A."/>
            <person name="Wolf J."/>
            <person name="Bergner S.V."/>
            <person name="Schilhabel M.B."/>
            <person name="Klostermeier U.C."/>
            <person name="Beiko R.G."/>
            <person name="Rosenstiel P."/>
            <person name="Hippler M."/>
            <person name="Laroche J."/>
        </authorList>
    </citation>
    <scope>NUCLEOTIDE SEQUENCE [LARGE SCALE GENOMIC DNA]</scope>
    <source>
        <strain evidence="4 5">CCMP1005</strain>
    </source>
</reference>
<accession>K0R6M9</accession>
<protein>
    <recommendedName>
        <fullName evidence="3">Integrase catalytic domain-containing protein</fullName>
    </recommendedName>
</protein>
<dbReference type="InterPro" id="IPR001584">
    <property type="entry name" value="Integrase_cat-core"/>
</dbReference>
<keyword evidence="5" id="KW-1185">Reference proteome</keyword>
<evidence type="ECO:0000313" key="4">
    <source>
        <dbReference type="EMBL" id="EJK47589.1"/>
    </source>
</evidence>
<comment type="caution">
    <text evidence="4">The sequence shown here is derived from an EMBL/GenBank/DDBJ whole genome shotgun (WGS) entry which is preliminary data.</text>
</comment>
<feature type="domain" description="Integrase catalytic" evidence="3">
    <location>
        <begin position="613"/>
        <end position="789"/>
    </location>
</feature>
<dbReference type="SUPFAM" id="SSF53098">
    <property type="entry name" value="Ribonuclease H-like"/>
    <property type="match status" value="1"/>
</dbReference>
<dbReference type="SUPFAM" id="SSF56672">
    <property type="entry name" value="DNA/RNA polymerases"/>
    <property type="match status" value="1"/>
</dbReference>
<gene>
    <name evidence="4" type="ORF">THAOC_33681</name>
</gene>
<dbReference type="InterPro" id="IPR013103">
    <property type="entry name" value="RVT_2"/>
</dbReference>
<dbReference type="InterPro" id="IPR036397">
    <property type="entry name" value="RNaseH_sf"/>
</dbReference>
<feature type="region of interest" description="Disordered" evidence="2">
    <location>
        <begin position="414"/>
        <end position="440"/>
    </location>
</feature>
<dbReference type="InterPro" id="IPR012337">
    <property type="entry name" value="RNaseH-like_sf"/>
</dbReference>
<dbReference type="Gene3D" id="3.30.420.10">
    <property type="entry name" value="Ribonuclease H-like superfamily/Ribonuclease H"/>
    <property type="match status" value="1"/>
</dbReference>
<dbReference type="OrthoDB" id="55824at2759"/>
<dbReference type="EMBL" id="AGNL01046811">
    <property type="protein sequence ID" value="EJK47589.1"/>
    <property type="molecule type" value="Genomic_DNA"/>
</dbReference>
<dbReference type="InterPro" id="IPR054722">
    <property type="entry name" value="PolX-like_BBD"/>
</dbReference>
<organism evidence="4 5">
    <name type="scientific">Thalassiosira oceanica</name>
    <name type="common">Marine diatom</name>
    <dbReference type="NCBI Taxonomy" id="159749"/>
    <lineage>
        <taxon>Eukaryota</taxon>
        <taxon>Sar</taxon>
        <taxon>Stramenopiles</taxon>
        <taxon>Ochrophyta</taxon>
        <taxon>Bacillariophyta</taxon>
        <taxon>Coscinodiscophyceae</taxon>
        <taxon>Thalassiosirophycidae</taxon>
        <taxon>Thalassiosirales</taxon>
        <taxon>Thalassiosiraceae</taxon>
        <taxon>Thalassiosira</taxon>
    </lineage>
</organism>
<dbReference type="Pfam" id="PF07727">
    <property type="entry name" value="RVT_2"/>
    <property type="match status" value="1"/>
</dbReference>
<dbReference type="PANTHER" id="PTHR11439">
    <property type="entry name" value="GAG-POL-RELATED RETROTRANSPOSON"/>
    <property type="match status" value="1"/>
</dbReference>
<dbReference type="PROSITE" id="PS50994">
    <property type="entry name" value="INTEGRASE"/>
    <property type="match status" value="1"/>
</dbReference>
<feature type="non-terminal residue" evidence="4">
    <location>
        <position position="1"/>
    </location>
</feature>
<dbReference type="Pfam" id="PF22936">
    <property type="entry name" value="Pol_BBD"/>
    <property type="match status" value="1"/>
</dbReference>
<dbReference type="Proteomes" id="UP000266841">
    <property type="component" value="Unassembled WGS sequence"/>
</dbReference>
<dbReference type="GO" id="GO:0004190">
    <property type="term" value="F:aspartic-type endopeptidase activity"/>
    <property type="evidence" value="ECO:0007669"/>
    <property type="project" value="UniProtKB-KW"/>
</dbReference>
<dbReference type="GO" id="GO:0015074">
    <property type="term" value="P:DNA integration"/>
    <property type="evidence" value="ECO:0007669"/>
    <property type="project" value="InterPro"/>
</dbReference>
<dbReference type="CDD" id="cd09272">
    <property type="entry name" value="RNase_HI_RT_Ty1"/>
    <property type="match status" value="1"/>
</dbReference>